<dbReference type="Gene3D" id="2.120.10.30">
    <property type="entry name" value="TolB, C-terminal domain"/>
    <property type="match status" value="2"/>
</dbReference>
<accession>A0A3B0VZ13</accession>
<dbReference type="SUPFAM" id="SSF110997">
    <property type="entry name" value="Sporulation related repeat"/>
    <property type="match status" value="1"/>
</dbReference>
<dbReference type="InterPro" id="IPR001258">
    <property type="entry name" value="NHL_repeat"/>
</dbReference>
<dbReference type="AlphaFoldDB" id="A0A3B0VZ13"/>
<name>A0A3B0VZ13_9ZZZZ</name>
<evidence type="ECO:0000256" key="1">
    <source>
        <dbReference type="ARBA" id="ARBA00022737"/>
    </source>
</evidence>
<evidence type="ECO:0000313" key="3">
    <source>
        <dbReference type="EMBL" id="VAW42189.1"/>
    </source>
</evidence>
<dbReference type="SUPFAM" id="SSF101898">
    <property type="entry name" value="NHL repeat"/>
    <property type="match status" value="1"/>
</dbReference>
<dbReference type="GO" id="GO:0008270">
    <property type="term" value="F:zinc ion binding"/>
    <property type="evidence" value="ECO:0007669"/>
    <property type="project" value="UniProtKB-KW"/>
</dbReference>
<evidence type="ECO:0000259" key="2">
    <source>
        <dbReference type="PROSITE" id="PS51724"/>
    </source>
</evidence>
<dbReference type="EMBL" id="UOEX01000422">
    <property type="protein sequence ID" value="VAW42189.1"/>
    <property type="molecule type" value="Genomic_DNA"/>
</dbReference>
<keyword evidence="1" id="KW-0677">Repeat</keyword>
<proteinExistence type="predicted"/>
<dbReference type="InterPro" id="IPR011042">
    <property type="entry name" value="6-blade_b-propeller_TolB-like"/>
</dbReference>
<organism evidence="3">
    <name type="scientific">hydrothermal vent metagenome</name>
    <dbReference type="NCBI Taxonomy" id="652676"/>
    <lineage>
        <taxon>unclassified sequences</taxon>
        <taxon>metagenomes</taxon>
        <taxon>ecological metagenomes</taxon>
    </lineage>
</organism>
<dbReference type="PROSITE" id="PS51724">
    <property type="entry name" value="SPOR"/>
    <property type="match status" value="1"/>
</dbReference>
<dbReference type="GO" id="GO:0042834">
    <property type="term" value="F:peptidoglycan binding"/>
    <property type="evidence" value="ECO:0007669"/>
    <property type="project" value="InterPro"/>
</dbReference>
<dbReference type="GO" id="GO:0043161">
    <property type="term" value="P:proteasome-mediated ubiquitin-dependent protein catabolic process"/>
    <property type="evidence" value="ECO:0007669"/>
    <property type="project" value="TreeGrafter"/>
</dbReference>
<dbReference type="PANTHER" id="PTHR24104">
    <property type="entry name" value="E3 UBIQUITIN-PROTEIN LIGASE NHLRC1-RELATED"/>
    <property type="match status" value="1"/>
</dbReference>
<sequence>AHKEINNLRGLHFPLPWLRVERVQRFFTVRAGRFNTRQQVRGFMKQHGVGIHGRIMAVYIRPERIVELYEVLNSGVGNNGRISRKPVAVSPGRRQVSSLNQAAKKIRVITSRRYKIKAIAQISKSAGHKTRHKADSAARSGGKEFFTLQTASFKEKKTALRAYARLRRHKRLTPLPDLRVEMVGSYFTLRVGRFTSRSKAVELADALRRFYPGLLLMRAYVLEKRIVRISGNAEGRDVSTVVETVSKTNKIDKVEAVNVEQGEAVKTALPSAAPVVKTVKTAKTAKTISAAVKPIHRASPAAEPGAEEAGAGAGEENFIFKAAGSTEIKAPAKQKAVASGLKAVKKGEKSPLALSVFAETNLEDKDLSYAVVTIIAKDDRGEKIRMPSALFYDRHRDELYAINGVNNRVIVYGADYFPQNSLGKGRGIDSPMGGFIGKDGKIYITQAGAVGSLPRITVLNGAFMPERVIAVSKMPDSAGFIPQKIIINTNGRFYVTGLHSKKVLVLDRDGNFMRWFHVAIDKKGKYFFSGLDTPPDTAYIRDVISDSLGNLFFLSEETSKIYAFNVKENFLFSFGVKGGAKGKLSRPRGLCIDEGRRCFYVVDYMRHEVLIYDFTGKFRHEFGGRGWGAEWFNYPVDIVLGARHQVVVADFFNQEIKVFNVKWRETFPPRPDSLWKIK</sequence>
<dbReference type="InterPro" id="IPR050952">
    <property type="entry name" value="TRIM-NHL_E3_ligases"/>
</dbReference>
<dbReference type="CDD" id="cd05819">
    <property type="entry name" value="NHL"/>
    <property type="match status" value="1"/>
</dbReference>
<gene>
    <name evidence="3" type="ORF">MNBD_DELTA03-1443</name>
</gene>
<dbReference type="GO" id="GO:0000209">
    <property type="term" value="P:protein polyubiquitination"/>
    <property type="evidence" value="ECO:0007669"/>
    <property type="project" value="TreeGrafter"/>
</dbReference>
<dbReference type="Pfam" id="PF05036">
    <property type="entry name" value="SPOR"/>
    <property type="match status" value="1"/>
</dbReference>
<feature type="domain" description="SPOR" evidence="2">
    <location>
        <begin position="140"/>
        <end position="223"/>
    </location>
</feature>
<dbReference type="InterPro" id="IPR007730">
    <property type="entry name" value="SPOR-like_dom"/>
</dbReference>
<dbReference type="GO" id="GO:0061630">
    <property type="term" value="F:ubiquitin protein ligase activity"/>
    <property type="evidence" value="ECO:0007669"/>
    <property type="project" value="TreeGrafter"/>
</dbReference>
<reference evidence="3" key="1">
    <citation type="submission" date="2018-06" db="EMBL/GenBank/DDBJ databases">
        <authorList>
            <person name="Zhirakovskaya E."/>
        </authorList>
    </citation>
    <scope>NUCLEOTIDE SEQUENCE</scope>
</reference>
<dbReference type="PROSITE" id="PS51125">
    <property type="entry name" value="NHL"/>
    <property type="match status" value="2"/>
</dbReference>
<dbReference type="InterPro" id="IPR036680">
    <property type="entry name" value="SPOR-like_sf"/>
</dbReference>
<protein>
    <recommendedName>
        <fullName evidence="2">SPOR domain-containing protein</fullName>
    </recommendedName>
</protein>
<dbReference type="PANTHER" id="PTHR24104:SF25">
    <property type="entry name" value="PROTEIN LIN-41"/>
    <property type="match status" value="1"/>
</dbReference>
<feature type="non-terminal residue" evidence="3">
    <location>
        <position position="1"/>
    </location>
</feature>
<dbReference type="Gene3D" id="3.30.70.1070">
    <property type="entry name" value="Sporulation related repeat"/>
    <property type="match status" value="1"/>
</dbReference>